<dbReference type="PANTHER" id="PTHR46250:SF18">
    <property type="entry name" value="MYB_SANT-LIKE DOMAIN-CONTAINING PROTEIN"/>
    <property type="match status" value="1"/>
</dbReference>
<sequence>MRGLTCSGFGWNNEVKCIIAEKELLDTWVKSHPVAKGLLHKPFPYYVDLCYVFGKGRATGARTDYEGFSIDDEKRYGDHYDV</sequence>
<dbReference type="Gramene" id="MELO3C031500.2.1">
    <property type="protein sequence ID" value="MELO3C031500.2.1"/>
    <property type="gene ID" value="MELO3C031500.2"/>
</dbReference>
<dbReference type="PANTHER" id="PTHR46250">
    <property type="entry name" value="MYB/SANT-LIKE DNA-BINDING DOMAIN PROTEIN-RELATED"/>
    <property type="match status" value="1"/>
</dbReference>
<dbReference type="AlphaFoldDB" id="A0A9I9EBM3"/>
<protein>
    <recommendedName>
        <fullName evidence="2">Retrotransposon protein</fullName>
    </recommendedName>
</protein>
<organism evidence="1">
    <name type="scientific">Cucumis melo</name>
    <name type="common">Muskmelon</name>
    <dbReference type="NCBI Taxonomy" id="3656"/>
    <lineage>
        <taxon>Eukaryota</taxon>
        <taxon>Viridiplantae</taxon>
        <taxon>Streptophyta</taxon>
        <taxon>Embryophyta</taxon>
        <taxon>Tracheophyta</taxon>
        <taxon>Spermatophyta</taxon>
        <taxon>Magnoliopsida</taxon>
        <taxon>eudicotyledons</taxon>
        <taxon>Gunneridae</taxon>
        <taxon>Pentapetalae</taxon>
        <taxon>rosids</taxon>
        <taxon>fabids</taxon>
        <taxon>Cucurbitales</taxon>
        <taxon>Cucurbitaceae</taxon>
        <taxon>Benincaseae</taxon>
        <taxon>Cucumis</taxon>
    </lineage>
</organism>
<reference evidence="1" key="1">
    <citation type="submission" date="2023-03" db="UniProtKB">
        <authorList>
            <consortium name="EnsemblPlants"/>
        </authorList>
    </citation>
    <scope>IDENTIFICATION</scope>
</reference>
<evidence type="ECO:0008006" key="2">
    <source>
        <dbReference type="Google" id="ProtNLM"/>
    </source>
</evidence>
<evidence type="ECO:0000313" key="1">
    <source>
        <dbReference type="EnsemblPlants" id="MELO3C031500.2.1"/>
    </source>
</evidence>
<dbReference type="EnsemblPlants" id="MELO3C031500.2.1">
    <property type="protein sequence ID" value="MELO3C031500.2.1"/>
    <property type="gene ID" value="MELO3C031500.2"/>
</dbReference>
<name>A0A9I9EBM3_CUCME</name>
<proteinExistence type="predicted"/>
<accession>A0A9I9EBM3</accession>